<keyword evidence="5 7" id="KW-1133">Transmembrane helix</keyword>
<evidence type="ECO:0000313" key="9">
    <source>
        <dbReference type="Proteomes" id="UP000187408"/>
    </source>
</evidence>
<sequence length="173" mass="19347">MNKAEDKKKLKQDIIALIITIIATIFLLYTFPSKRAVVLTTSWKFFFEMVSILPAVMILMGLFAVFVPNDLIIKHLGETAGLKAILLGILLGTLPTGPLYVAFPMASALLKKGARISCIVAFLSAWACIKIPQEMVELQFLGFKFMIARLILTVFFVIIMSLIIEKFVKYQTV</sequence>
<keyword evidence="9" id="KW-1185">Reference proteome</keyword>
<comment type="caution">
    <text evidence="8">The sequence shown here is derived from an EMBL/GenBank/DDBJ whole genome shotgun (WGS) entry which is preliminary data.</text>
</comment>
<dbReference type="STRING" id="1914305.BLW93_00695"/>
<feature type="transmembrane region" description="Helical" evidence="7">
    <location>
        <begin position="51"/>
        <end position="72"/>
    </location>
</feature>
<evidence type="ECO:0000256" key="2">
    <source>
        <dbReference type="ARBA" id="ARBA00006386"/>
    </source>
</evidence>
<dbReference type="Pfam" id="PF03773">
    <property type="entry name" value="ArsP_1"/>
    <property type="match status" value="1"/>
</dbReference>
<evidence type="ECO:0000256" key="4">
    <source>
        <dbReference type="ARBA" id="ARBA00022692"/>
    </source>
</evidence>
<evidence type="ECO:0000256" key="3">
    <source>
        <dbReference type="ARBA" id="ARBA00022475"/>
    </source>
</evidence>
<evidence type="ECO:0000256" key="6">
    <source>
        <dbReference type="ARBA" id="ARBA00023136"/>
    </source>
</evidence>
<dbReference type="AlphaFoldDB" id="A0A1R1MNC8"/>
<evidence type="ECO:0000256" key="1">
    <source>
        <dbReference type="ARBA" id="ARBA00004651"/>
    </source>
</evidence>
<organism evidence="8 9">
    <name type="scientific">Desulfurobacterium indicum</name>
    <dbReference type="NCBI Taxonomy" id="1914305"/>
    <lineage>
        <taxon>Bacteria</taxon>
        <taxon>Pseudomonadati</taxon>
        <taxon>Aquificota</taxon>
        <taxon>Aquificia</taxon>
        <taxon>Desulfurobacteriales</taxon>
        <taxon>Desulfurobacteriaceae</taxon>
        <taxon>Desulfurobacterium</taxon>
    </lineage>
</organism>
<reference evidence="8 9" key="1">
    <citation type="submission" date="2016-10" db="EMBL/GenBank/DDBJ databases">
        <title>Genome sequence of a sulfur-reducing bacterium Desulfurobacterium indicum K6013.</title>
        <authorList>
            <person name="Cao J."/>
            <person name="Shao Z."/>
            <person name="Alain K."/>
            <person name="Jebbar M."/>
        </authorList>
    </citation>
    <scope>NUCLEOTIDE SEQUENCE [LARGE SCALE GENOMIC DNA]</scope>
    <source>
        <strain evidence="8 9">K6013</strain>
    </source>
</reference>
<feature type="transmembrane region" description="Helical" evidence="7">
    <location>
        <begin position="84"/>
        <end position="103"/>
    </location>
</feature>
<evidence type="ECO:0008006" key="10">
    <source>
        <dbReference type="Google" id="ProtNLM"/>
    </source>
</evidence>
<dbReference type="InterPro" id="IPR005524">
    <property type="entry name" value="DUF318"/>
</dbReference>
<feature type="transmembrane region" description="Helical" evidence="7">
    <location>
        <begin position="141"/>
        <end position="164"/>
    </location>
</feature>
<evidence type="ECO:0000256" key="7">
    <source>
        <dbReference type="SAM" id="Phobius"/>
    </source>
</evidence>
<dbReference type="EMBL" id="MOEN01000002">
    <property type="protein sequence ID" value="OMH41220.1"/>
    <property type="molecule type" value="Genomic_DNA"/>
</dbReference>
<evidence type="ECO:0000256" key="5">
    <source>
        <dbReference type="ARBA" id="ARBA00022989"/>
    </source>
</evidence>
<name>A0A1R1MNC8_9BACT</name>
<dbReference type="GO" id="GO:0005886">
    <property type="term" value="C:plasma membrane"/>
    <property type="evidence" value="ECO:0007669"/>
    <property type="project" value="UniProtKB-SubCell"/>
</dbReference>
<accession>A0A1R1MNC8</accession>
<protein>
    <recommendedName>
        <fullName evidence="10">Permease</fullName>
    </recommendedName>
</protein>
<keyword evidence="3" id="KW-1003">Cell membrane</keyword>
<gene>
    <name evidence="8" type="ORF">BLW93_00695</name>
</gene>
<dbReference type="RefSeq" id="WP_076712192.1">
    <property type="nucleotide sequence ID" value="NZ_MOEN01000002.1"/>
</dbReference>
<comment type="similarity">
    <text evidence="2">Belongs to the UPF0718 family.</text>
</comment>
<dbReference type="OrthoDB" id="9798408at2"/>
<keyword evidence="6 7" id="KW-0472">Membrane</keyword>
<feature type="transmembrane region" description="Helical" evidence="7">
    <location>
        <begin position="12"/>
        <end position="31"/>
    </location>
</feature>
<proteinExistence type="inferred from homology"/>
<keyword evidence="4 7" id="KW-0812">Transmembrane</keyword>
<evidence type="ECO:0000313" key="8">
    <source>
        <dbReference type="EMBL" id="OMH41220.1"/>
    </source>
</evidence>
<dbReference type="Proteomes" id="UP000187408">
    <property type="component" value="Unassembled WGS sequence"/>
</dbReference>
<comment type="subcellular location">
    <subcellularLocation>
        <location evidence="1">Cell membrane</location>
        <topology evidence="1">Multi-pass membrane protein</topology>
    </subcellularLocation>
</comment>